<dbReference type="EMBL" id="CP023344">
    <property type="protein sequence ID" value="ATC64854.1"/>
    <property type="molecule type" value="Genomic_DNA"/>
</dbReference>
<feature type="region of interest" description="Disordered" evidence="1">
    <location>
        <begin position="30"/>
        <end position="60"/>
    </location>
</feature>
<keyword evidence="2" id="KW-0732">Signal</keyword>
<evidence type="ECO:0000313" key="3">
    <source>
        <dbReference type="EMBL" id="ATC64854.1"/>
    </source>
</evidence>
<evidence type="ECO:0000256" key="1">
    <source>
        <dbReference type="SAM" id="MobiDB-lite"/>
    </source>
</evidence>
<protein>
    <recommendedName>
        <fullName evidence="5">Transporter</fullName>
    </recommendedName>
</protein>
<accession>A0A290Q8L7</accession>
<evidence type="ECO:0008006" key="5">
    <source>
        <dbReference type="Google" id="ProtNLM"/>
    </source>
</evidence>
<evidence type="ECO:0000256" key="2">
    <source>
        <dbReference type="SAM" id="SignalP"/>
    </source>
</evidence>
<feature type="signal peptide" evidence="2">
    <location>
        <begin position="1"/>
        <end position="22"/>
    </location>
</feature>
<evidence type="ECO:0000313" key="4">
    <source>
        <dbReference type="Proteomes" id="UP000217265"/>
    </source>
</evidence>
<keyword evidence="4" id="KW-1185">Reference proteome</keyword>
<gene>
    <name evidence="3" type="ORF">CMV30_13250</name>
</gene>
<feature type="chain" id="PRO_5011973556" description="Transporter" evidence="2">
    <location>
        <begin position="23"/>
        <end position="288"/>
    </location>
</feature>
<dbReference type="Pfam" id="PF13557">
    <property type="entry name" value="Phenol_MetA_deg"/>
    <property type="match status" value="1"/>
</dbReference>
<dbReference type="AlphaFoldDB" id="A0A290Q8L7"/>
<sequence>MERIMRLCIAHSCLLLATTAFASATPPVADKSNHTLFNPTPESLMREMSTDRPDATESPYTVDAGHYQVESDLLARSRDHDKADGADTVTTAWLFSTLNFKFGLTNRIDLQTVVEPYTKIETDDRTAPSKDKISGFGDITSRLKINLWGNDAGDTAAALMPFVKWPTASNGLGNDKIEGGLIFPVAFTLSSGWSLGVMTEIDFVRNAADDGYTTDWVNTATVSHDIAGALGGYLELTSTLTKGRDLATFNCGLTYGLNNHTQLDLGTNIGLTDATEDLVLFLGLSVRY</sequence>
<feature type="compositionally biased region" description="Basic and acidic residues" evidence="1">
    <location>
        <begin position="44"/>
        <end position="55"/>
    </location>
</feature>
<name>A0A290Q8L7_9BACT</name>
<reference evidence="3 4" key="1">
    <citation type="submission" date="2017-09" db="EMBL/GenBank/DDBJ databases">
        <title>Complete genome sequence of Verrucomicrobial strain HZ-65, isolated from freshwater.</title>
        <authorList>
            <person name="Choi A."/>
        </authorList>
    </citation>
    <scope>NUCLEOTIDE SEQUENCE [LARGE SCALE GENOMIC DNA]</scope>
    <source>
        <strain evidence="3 4">HZ-65</strain>
    </source>
</reference>
<dbReference type="KEGG" id="vbh:CMV30_13250"/>
<organism evidence="3 4">
    <name type="scientific">Nibricoccus aquaticus</name>
    <dbReference type="NCBI Taxonomy" id="2576891"/>
    <lineage>
        <taxon>Bacteria</taxon>
        <taxon>Pseudomonadati</taxon>
        <taxon>Verrucomicrobiota</taxon>
        <taxon>Opitutia</taxon>
        <taxon>Opitutales</taxon>
        <taxon>Opitutaceae</taxon>
        <taxon>Nibricoccus</taxon>
    </lineage>
</organism>
<dbReference type="Proteomes" id="UP000217265">
    <property type="component" value="Chromosome"/>
</dbReference>
<proteinExistence type="predicted"/>
<dbReference type="InterPro" id="IPR025737">
    <property type="entry name" value="FApF"/>
</dbReference>
<dbReference type="OrthoDB" id="189778at2"/>